<keyword evidence="5" id="KW-1133">Transmembrane helix</keyword>
<dbReference type="SUPFAM" id="SSF46689">
    <property type="entry name" value="Homeodomain-like"/>
    <property type="match status" value="1"/>
</dbReference>
<sequence length="995" mass="113709">MKKQPQQKERVSRWKGTYFKRNFVFILLIACIPGLLTGGAIYFLSIDKVEKELQRSHETQVAREVSRMDEKLGVLELALTQMAYDSSLMNGLAERDLEKDFTFSYQLTKKLFLLRDQQPLIEQASIFLNSPRPLVLSPEYSALTEQEALRKYRSLLASDHSIYWKRSGNQAMLIQLIPGAAEKPFGAIMLAVDPKEMESILQSLSPYPDGRALLLDQNQEVLFHEGEKDFEKTLLQEIKKQPAEKGHFQMEWEGKVYSVSFGEMNRMHQQWTFVSAAPLSAITAPMVFLSKVIIVMLVICIGLAVCMTWYASKKIYRPIQHLLGLFTGGEKKVWQASEQDEFKWIEKRWQDLSLESRKLQEQLLRQTPHMKKSFLQHLLQGDFYYDNEESLRLRMEEAGWNIGGNVFHVLDLQVTGLRCEKSIFCCDDEQLAVFTLTNIAEELAAKRVFQLSILDIGRLSITVLVMKTNSSDLKAYITELARQFGDVTGLCLTSTLSSKTERITEIPSLFQNVKCGKSRRKFANRDQVIDLQADFPQDEQFAPYYPFELEKQIVQAIRLERKQEAKELIDGCMKELAEKAAIDRHVHSALIQLFSRIQEDILHSGLNPSELFQHRNPFLDISELREPNEAAAWLMDAVVTPYLSKLEGRKNRQQKQLAERVIAMIHEQYMADISLESCADALGMNSYTLSKAFKQVTGINFIDYVTQIRIEKAKELLIKKFMTCQKKSATATIISIGFLKNRSACRRVSSGKCIRKRRERREHVMKKPIQVFLAGDSTVSDCPPHEAPMAGWGQVFGQLFSEGVLVRNHAKGGASTNSFVEEGRLQAIAEHIIQGDYLLIQFGHNDQKPRGTKPYSTFQQFLTLFADTAREKGAHPVFVTSVQRRRFDENGRIEHTLGEYPDAMKALAKKLDVPVIDLLAKTKVLYEAYGPEESKRLFVWFQPNEHPNYPDGIEDNTHFSEKGAMEVAKLVAEGIEELGLPLKNHLVSREGKEHV</sequence>
<keyword evidence="4" id="KW-0804">Transcription</keyword>
<dbReference type="AlphaFoldDB" id="A0A0D1L469"/>
<evidence type="ECO:0000256" key="4">
    <source>
        <dbReference type="ARBA" id="ARBA00023163"/>
    </source>
</evidence>
<dbReference type="PROSITE" id="PS01124">
    <property type="entry name" value="HTH_ARAC_FAMILY_2"/>
    <property type="match status" value="1"/>
</dbReference>
<keyword evidence="5" id="KW-0472">Membrane</keyword>
<evidence type="ECO:0000256" key="3">
    <source>
        <dbReference type="ARBA" id="ARBA00023015"/>
    </source>
</evidence>
<dbReference type="Gene3D" id="3.40.50.1110">
    <property type="entry name" value="SGNH hydrolase"/>
    <property type="match status" value="1"/>
</dbReference>
<dbReference type="InterPro" id="IPR009057">
    <property type="entry name" value="Homeodomain-like_sf"/>
</dbReference>
<comment type="similarity">
    <text evidence="1">Belongs to the 'GDSL' lipolytic enzyme family.</text>
</comment>
<comment type="caution">
    <text evidence="7">The sequence shown here is derived from an EMBL/GenBank/DDBJ whole genome shotgun (WGS) entry which is preliminary data.</text>
</comment>
<evidence type="ECO:0000313" key="7">
    <source>
        <dbReference type="EMBL" id="KIU10506.1"/>
    </source>
</evidence>
<protein>
    <submittedName>
        <fullName evidence="7">AraC/XylS family transcriptional regulator</fullName>
    </submittedName>
</protein>
<keyword evidence="3" id="KW-0805">Transcription regulation</keyword>
<feature type="domain" description="HTH araC/xylS-type" evidence="6">
    <location>
        <begin position="659"/>
        <end position="738"/>
    </location>
</feature>
<dbReference type="SMART" id="SM00342">
    <property type="entry name" value="HTH_ARAC"/>
    <property type="match status" value="1"/>
</dbReference>
<dbReference type="EMBL" id="JXBC01000004">
    <property type="protein sequence ID" value="KIU10506.1"/>
    <property type="molecule type" value="Genomic_DNA"/>
</dbReference>
<feature type="transmembrane region" description="Helical" evidence="5">
    <location>
        <begin position="288"/>
        <end position="311"/>
    </location>
</feature>
<dbReference type="Pfam" id="PF13472">
    <property type="entry name" value="Lipase_GDSL_2"/>
    <property type="match status" value="1"/>
</dbReference>
<proteinExistence type="inferred from homology"/>
<dbReference type="Gene3D" id="1.10.10.60">
    <property type="entry name" value="Homeodomain-like"/>
    <property type="match status" value="1"/>
</dbReference>
<evidence type="ECO:0000256" key="1">
    <source>
        <dbReference type="ARBA" id="ARBA00008668"/>
    </source>
</evidence>
<keyword evidence="2" id="KW-0378">Hydrolase</keyword>
<dbReference type="GO" id="GO:0016787">
    <property type="term" value="F:hydrolase activity"/>
    <property type="evidence" value="ECO:0007669"/>
    <property type="project" value="UniProtKB-KW"/>
</dbReference>
<evidence type="ECO:0000256" key="5">
    <source>
        <dbReference type="SAM" id="Phobius"/>
    </source>
</evidence>
<organism evidence="7 8">
    <name type="scientific">Bacillus subtilis</name>
    <dbReference type="NCBI Taxonomy" id="1423"/>
    <lineage>
        <taxon>Bacteria</taxon>
        <taxon>Bacillati</taxon>
        <taxon>Bacillota</taxon>
        <taxon>Bacilli</taxon>
        <taxon>Bacillales</taxon>
        <taxon>Bacillaceae</taxon>
        <taxon>Bacillus</taxon>
    </lineage>
</organism>
<feature type="transmembrane region" description="Helical" evidence="5">
    <location>
        <begin position="21"/>
        <end position="44"/>
    </location>
</feature>
<dbReference type="InterPro" id="IPR037459">
    <property type="entry name" value="RhgT-like"/>
</dbReference>
<dbReference type="PANTHER" id="PTHR43695">
    <property type="entry name" value="PUTATIVE (AFU_ORTHOLOGUE AFUA_2G17250)-RELATED"/>
    <property type="match status" value="1"/>
</dbReference>
<name>A0A0D1L469_BACIU</name>
<evidence type="ECO:0000259" key="6">
    <source>
        <dbReference type="PROSITE" id="PS01124"/>
    </source>
</evidence>
<dbReference type="GO" id="GO:0043565">
    <property type="term" value="F:sequence-specific DNA binding"/>
    <property type="evidence" value="ECO:0007669"/>
    <property type="project" value="InterPro"/>
</dbReference>
<dbReference type="Pfam" id="PF12833">
    <property type="entry name" value="HTH_18"/>
    <property type="match status" value="1"/>
</dbReference>
<dbReference type="Gene3D" id="3.30.450.20">
    <property type="entry name" value="PAS domain"/>
    <property type="match status" value="1"/>
</dbReference>
<dbReference type="Proteomes" id="UP000032247">
    <property type="component" value="Unassembled WGS sequence"/>
</dbReference>
<dbReference type="CDD" id="cd01821">
    <property type="entry name" value="Rhamnogalacturan_acetylesterase_like"/>
    <property type="match status" value="1"/>
</dbReference>
<dbReference type="PATRIC" id="fig|1423.173.peg.2615"/>
<evidence type="ECO:0000256" key="2">
    <source>
        <dbReference type="ARBA" id="ARBA00022801"/>
    </source>
</evidence>
<dbReference type="GO" id="GO:0003700">
    <property type="term" value="F:DNA-binding transcription factor activity"/>
    <property type="evidence" value="ECO:0007669"/>
    <property type="project" value="InterPro"/>
</dbReference>
<dbReference type="InterPro" id="IPR018060">
    <property type="entry name" value="HTH_AraC"/>
</dbReference>
<dbReference type="InterPro" id="IPR013830">
    <property type="entry name" value="SGNH_hydro"/>
</dbReference>
<dbReference type="InterPro" id="IPR036514">
    <property type="entry name" value="SGNH_hydro_sf"/>
</dbReference>
<accession>A0A0D1L469</accession>
<reference evidence="7 8" key="1">
    <citation type="submission" date="2014-12" db="EMBL/GenBank/DDBJ databases">
        <title>Comparative genome analysis of Bacillus coagulans HM-08, Clostridium butyricum HM-68, Bacillus subtilis HM-66 and Bacillus licheniformis BL-09.</title>
        <authorList>
            <person name="Zhang H."/>
        </authorList>
    </citation>
    <scope>NUCLEOTIDE SEQUENCE [LARGE SCALE GENOMIC DNA]</scope>
    <source>
        <strain evidence="7 8">HM-66</strain>
    </source>
</reference>
<dbReference type="PANTHER" id="PTHR43695:SF1">
    <property type="entry name" value="RHAMNOGALACTURONAN ACETYLESTERASE"/>
    <property type="match status" value="1"/>
</dbReference>
<keyword evidence="5" id="KW-0812">Transmembrane</keyword>
<evidence type="ECO:0000313" key="8">
    <source>
        <dbReference type="Proteomes" id="UP000032247"/>
    </source>
</evidence>
<gene>
    <name evidence="7" type="ORF">SC09_Contig25orf00261</name>
</gene>
<dbReference type="SUPFAM" id="SSF52266">
    <property type="entry name" value="SGNH hydrolase"/>
    <property type="match status" value="1"/>
</dbReference>
<dbReference type="STRING" id="483913.AN935_03690"/>